<dbReference type="AlphaFoldDB" id="A0A5C5YN24"/>
<gene>
    <name evidence="2" type="ORF">CA13_66890</name>
</gene>
<dbReference type="RefSeq" id="WP_419195196.1">
    <property type="nucleotide sequence ID" value="NZ_SJPJ01000002.1"/>
</dbReference>
<comment type="caution">
    <text evidence="2">The sequence shown here is derived from an EMBL/GenBank/DDBJ whole genome shotgun (WGS) entry which is preliminary data.</text>
</comment>
<keyword evidence="3" id="KW-1185">Reference proteome</keyword>
<reference evidence="2 3" key="1">
    <citation type="submission" date="2019-02" db="EMBL/GenBank/DDBJ databases">
        <title>Deep-cultivation of Planctomycetes and their phenomic and genomic characterization uncovers novel biology.</title>
        <authorList>
            <person name="Wiegand S."/>
            <person name="Jogler M."/>
            <person name="Boedeker C."/>
            <person name="Pinto D."/>
            <person name="Vollmers J."/>
            <person name="Rivas-Marin E."/>
            <person name="Kohn T."/>
            <person name="Peeters S.H."/>
            <person name="Heuer A."/>
            <person name="Rast P."/>
            <person name="Oberbeckmann S."/>
            <person name="Bunk B."/>
            <person name="Jeske O."/>
            <person name="Meyerdierks A."/>
            <person name="Storesund J.E."/>
            <person name="Kallscheuer N."/>
            <person name="Luecker S."/>
            <person name="Lage O.M."/>
            <person name="Pohl T."/>
            <person name="Merkel B.J."/>
            <person name="Hornburger P."/>
            <person name="Mueller R.-W."/>
            <person name="Bruemmer F."/>
            <person name="Labrenz M."/>
            <person name="Spormann A.M."/>
            <person name="Op Den Camp H."/>
            <person name="Overmann J."/>
            <person name="Amann R."/>
            <person name="Jetten M.S.M."/>
            <person name="Mascher T."/>
            <person name="Medema M.H."/>
            <person name="Devos D.P."/>
            <person name="Kaster A.-K."/>
            <person name="Ovreas L."/>
            <person name="Rohde M."/>
            <person name="Galperin M.Y."/>
            <person name="Jogler C."/>
        </authorList>
    </citation>
    <scope>NUCLEOTIDE SEQUENCE [LARGE SCALE GENOMIC DNA]</scope>
    <source>
        <strain evidence="2 3">CA13</strain>
    </source>
</reference>
<accession>A0A5C5YN24</accession>
<organism evidence="2 3">
    <name type="scientific">Novipirellula herctigrandis</name>
    <dbReference type="NCBI Taxonomy" id="2527986"/>
    <lineage>
        <taxon>Bacteria</taxon>
        <taxon>Pseudomonadati</taxon>
        <taxon>Planctomycetota</taxon>
        <taxon>Planctomycetia</taxon>
        <taxon>Pirellulales</taxon>
        <taxon>Pirellulaceae</taxon>
        <taxon>Novipirellula</taxon>
    </lineage>
</organism>
<name>A0A5C5YN24_9BACT</name>
<dbReference type="Proteomes" id="UP000315010">
    <property type="component" value="Unassembled WGS sequence"/>
</dbReference>
<dbReference type="InterPro" id="IPR056471">
    <property type="entry name" value="HD-CE"/>
</dbReference>
<protein>
    <recommendedName>
        <fullName evidence="1">HD-CE domain-containing protein</fullName>
    </recommendedName>
</protein>
<evidence type="ECO:0000313" key="2">
    <source>
        <dbReference type="EMBL" id="TWT76198.1"/>
    </source>
</evidence>
<dbReference type="Pfam" id="PF24391">
    <property type="entry name" value="HD-CE"/>
    <property type="match status" value="1"/>
</dbReference>
<dbReference type="EMBL" id="SJPJ01000002">
    <property type="protein sequence ID" value="TWT76198.1"/>
    <property type="molecule type" value="Genomic_DNA"/>
</dbReference>
<proteinExistence type="predicted"/>
<evidence type="ECO:0000313" key="3">
    <source>
        <dbReference type="Proteomes" id="UP000315010"/>
    </source>
</evidence>
<sequence length="399" mass="43922">MISNRPLPDPNSTLHEARDFIFASSLTRRAFDSSRKNLANFVGDLLDATHRLSLACHLPEFTDHGLPHLCSLVDRISCWGLPGVGGTYLPESLAPDDAADLLVATLIHDLGMLSQNPCDLPQPYSPDLDPSQWTSRALWVRTTHVVRLPRLLPRLMLDYSKNYEEFFDPACPSNLLRAVEVAMAHQKWPWQWAADGGLDAIGRALAAVVSVADLLDEDAGRCDTTTLLQHRGGDELNRAHWMRHALTADRILITNGSISVDVKKPPGTTHLTKPIYSALRNHFRLISLYEADLRAIDAPITNINLNPSTGIPLTNTDLLKNWNALEGFDNESALTFQLLRTFMGEALKSPTRCSQETLTQLAVASLEDVDLAVLEAAQGSTEPRSPLEQTFEAIVGGVS</sequence>
<feature type="domain" description="HD-CE" evidence="1">
    <location>
        <begin position="58"/>
        <end position="262"/>
    </location>
</feature>
<evidence type="ECO:0000259" key="1">
    <source>
        <dbReference type="Pfam" id="PF24391"/>
    </source>
</evidence>